<protein>
    <submittedName>
        <fullName evidence="1">DUF1641 domain-containing protein</fullName>
    </submittedName>
</protein>
<name>A0ABW3UX26_9BACL</name>
<organism evidence="1 2">
    <name type="scientific">Paenibacillus vulneris</name>
    <dbReference type="NCBI Taxonomy" id="1133364"/>
    <lineage>
        <taxon>Bacteria</taxon>
        <taxon>Bacillati</taxon>
        <taxon>Bacillota</taxon>
        <taxon>Bacilli</taxon>
        <taxon>Bacillales</taxon>
        <taxon>Paenibacillaceae</taxon>
        <taxon>Paenibacillus</taxon>
    </lineage>
</organism>
<comment type="caution">
    <text evidence="1">The sequence shown here is derived from an EMBL/GenBank/DDBJ whole genome shotgun (WGS) entry which is preliminary data.</text>
</comment>
<dbReference type="PANTHER" id="PTHR39180:SF2">
    <property type="entry name" value="DUF1641 DOMAIN-CONTAINING PROTEIN"/>
    <property type="match status" value="1"/>
</dbReference>
<evidence type="ECO:0000313" key="2">
    <source>
        <dbReference type="Proteomes" id="UP001597180"/>
    </source>
</evidence>
<proteinExistence type="predicted"/>
<dbReference type="RefSeq" id="WP_079914087.1">
    <property type="nucleotide sequence ID" value="NZ_BAABJG010000036.1"/>
</dbReference>
<reference evidence="2" key="1">
    <citation type="journal article" date="2019" name="Int. J. Syst. Evol. Microbiol.">
        <title>The Global Catalogue of Microorganisms (GCM) 10K type strain sequencing project: providing services to taxonomists for standard genome sequencing and annotation.</title>
        <authorList>
            <consortium name="The Broad Institute Genomics Platform"/>
            <consortium name="The Broad Institute Genome Sequencing Center for Infectious Disease"/>
            <person name="Wu L."/>
            <person name="Ma J."/>
        </authorList>
    </citation>
    <scope>NUCLEOTIDE SEQUENCE [LARGE SCALE GENOMIC DNA]</scope>
    <source>
        <strain evidence="2">CCUG 53270</strain>
    </source>
</reference>
<dbReference type="Proteomes" id="UP001597180">
    <property type="component" value="Unassembled WGS sequence"/>
</dbReference>
<sequence>MSEATQTISRESADVLDQLMKPEVQQSLTVLVENLPKLAELVTILTKTYDVVQNVVTDQVLIEDIKGGMEEFVKPIQDGAKSIASAAIEANDRVATAQTTSVGLFGILRMLKDPQVQKMLQLSQAFLDVMAERREQKEQR</sequence>
<gene>
    <name evidence="1" type="ORF">ACFQ4B_29015</name>
</gene>
<accession>A0ABW3UX26</accession>
<keyword evidence="2" id="KW-1185">Reference proteome</keyword>
<dbReference type="EMBL" id="JBHTLU010000042">
    <property type="protein sequence ID" value="MFD1224155.1"/>
    <property type="molecule type" value="Genomic_DNA"/>
</dbReference>
<dbReference type="PANTHER" id="PTHR39180">
    <property type="match status" value="1"/>
</dbReference>
<evidence type="ECO:0000313" key="1">
    <source>
        <dbReference type="EMBL" id="MFD1224155.1"/>
    </source>
</evidence>